<dbReference type="Pfam" id="PF02225">
    <property type="entry name" value="PA"/>
    <property type="match status" value="1"/>
</dbReference>
<evidence type="ECO:0000313" key="2">
    <source>
        <dbReference type="EMBL" id="QLG49348.1"/>
    </source>
</evidence>
<dbReference type="InterPro" id="IPR046450">
    <property type="entry name" value="PA_dom_sf"/>
</dbReference>
<accession>A0A7D5GHU2</accession>
<feature type="domain" description="PA" evidence="1">
    <location>
        <begin position="415"/>
        <end position="491"/>
    </location>
</feature>
<evidence type="ECO:0000313" key="3">
    <source>
        <dbReference type="Proteomes" id="UP000509241"/>
    </source>
</evidence>
<dbReference type="EMBL" id="CP058601">
    <property type="protein sequence ID" value="QLG49348.1"/>
    <property type="molecule type" value="Genomic_DNA"/>
</dbReference>
<reference evidence="2 3" key="1">
    <citation type="submission" date="2020-07" db="EMBL/GenBank/DDBJ databases">
        <authorList>
            <person name="Cui H."/>
        </authorList>
    </citation>
    <scope>NUCLEOTIDE SEQUENCE [LARGE SCALE GENOMIC DNA]</scope>
    <source>
        <strain evidence="2 3">YPL8</strain>
    </source>
</reference>
<proteinExistence type="predicted"/>
<keyword evidence="3" id="KW-1185">Reference proteome</keyword>
<dbReference type="RefSeq" id="WP_179261083.1">
    <property type="nucleotide sequence ID" value="NZ_CP058601.1"/>
</dbReference>
<dbReference type="Pfam" id="PF08309">
    <property type="entry name" value="LVIVD"/>
    <property type="match status" value="2"/>
</dbReference>
<dbReference type="AlphaFoldDB" id="A0A7D5GHU2"/>
<dbReference type="Proteomes" id="UP000509241">
    <property type="component" value="Chromosome"/>
</dbReference>
<dbReference type="OrthoDB" id="134269at2157"/>
<name>A0A7D5GHU2_9EURY</name>
<evidence type="ECO:0000259" key="1">
    <source>
        <dbReference type="Pfam" id="PF02225"/>
    </source>
</evidence>
<sequence length="646" mass="69149">MLATFGLGSLGVIPRTGTTHPSFAVTDDAELPERVVHGGSVQDPSRRLMKQDAATSDVVSDGPCADCAENLTLTGRGERLLPSGTTDVWAHDGYAYLGTFGDPCGTGEGFDEDGLVDDRLGPGVPVFDVCDPHCPTYVGSLPSVEGSRINDVKVADMNSGSILVHSNEPCDGGRGGFEVYDVDDPTAPTHLASVQVDDANEVVRDTFGVVDVGVHNLFLFTQGACDYVALQAGGYFGGFQIFELTEPTEPEFVSAWGAEYLCEGEFCSENPHEEDDEEVLTAMIDDWLQDGFGQSQNRLLHDVTVSQDGTRAYLAHWDAGLILLDISDPENPRFVSQALDPTAGDHEGNSHQAWPSADGSVVVETEEDFAPFATTFRITDGPHAGEYEAAEGGFTTPLADLPDQTMAGPTTYLGLGCDPAAEDVPQAGGPGEIAVIQRGDCRFDTKAETAIEAGYDGMIVFNNSANGDAVSTMSGESRDIPGLLVGHTTGLNVFDVGSADDLTVGATGESISAVAEPERWGNVRIWDYTDEANPVLASEFDTRCSADPTHEGCDPRGTYSVHNTIVEDDKAYVSWYSNGVLILDISDPSKPVETARYNRGGDDFEEQNGGIQDVWGIYKEREKPWIYASDRNGGLYVLEERDSGRT</sequence>
<dbReference type="InterPro" id="IPR013211">
    <property type="entry name" value="LVIVD"/>
</dbReference>
<protein>
    <recommendedName>
        <fullName evidence="1">PA domain-containing protein</fullName>
    </recommendedName>
</protein>
<dbReference type="SUPFAM" id="SSF52025">
    <property type="entry name" value="PA domain"/>
    <property type="match status" value="1"/>
</dbReference>
<organism evidence="2 3">
    <name type="scientific">Natrinema halophilum</name>
    <dbReference type="NCBI Taxonomy" id="1699371"/>
    <lineage>
        <taxon>Archaea</taxon>
        <taxon>Methanobacteriati</taxon>
        <taxon>Methanobacteriota</taxon>
        <taxon>Stenosarchaea group</taxon>
        <taxon>Halobacteria</taxon>
        <taxon>Halobacteriales</taxon>
        <taxon>Natrialbaceae</taxon>
        <taxon>Natrinema</taxon>
    </lineage>
</organism>
<dbReference type="GeneID" id="56033820"/>
<dbReference type="KEGG" id="haly:HYG82_10975"/>
<dbReference type="InterPro" id="IPR003137">
    <property type="entry name" value="PA_domain"/>
</dbReference>
<dbReference type="Gene3D" id="3.50.30.30">
    <property type="match status" value="1"/>
</dbReference>
<gene>
    <name evidence="2" type="ORF">HYG82_10975</name>
</gene>